<reference evidence="1 2" key="1">
    <citation type="submission" date="2018-05" db="EMBL/GenBank/DDBJ databases">
        <title>Genomic Encyclopedia of Type Strains, Phase IV (KMG-IV): sequencing the most valuable type-strain genomes for metagenomic binning, comparative biology and taxonomic classification.</title>
        <authorList>
            <person name="Goeker M."/>
        </authorList>
    </citation>
    <scope>NUCLEOTIDE SEQUENCE [LARGE SCALE GENOMIC DNA]</scope>
    <source>
        <strain evidence="1 2">DSM 44704</strain>
    </source>
</reference>
<dbReference type="Pfam" id="PF06013">
    <property type="entry name" value="WXG100"/>
    <property type="match status" value="1"/>
</dbReference>
<dbReference type="InterPro" id="IPR036689">
    <property type="entry name" value="ESAT-6-like_sf"/>
</dbReference>
<proteinExistence type="predicted"/>
<organism evidence="1 2">
    <name type="scientific">Nocardia tenerifensis</name>
    <dbReference type="NCBI Taxonomy" id="228006"/>
    <lineage>
        <taxon>Bacteria</taxon>
        <taxon>Bacillati</taxon>
        <taxon>Actinomycetota</taxon>
        <taxon>Actinomycetes</taxon>
        <taxon>Mycobacteriales</taxon>
        <taxon>Nocardiaceae</taxon>
        <taxon>Nocardia</taxon>
    </lineage>
</organism>
<dbReference type="OrthoDB" id="4380842at2"/>
<evidence type="ECO:0000313" key="1">
    <source>
        <dbReference type="EMBL" id="PXX55602.1"/>
    </source>
</evidence>
<dbReference type="Gene3D" id="1.10.287.1060">
    <property type="entry name" value="ESAT-6-like"/>
    <property type="match status" value="1"/>
</dbReference>
<comment type="caution">
    <text evidence="1">The sequence shown here is derived from an EMBL/GenBank/DDBJ whole genome shotgun (WGS) entry which is preliminary data.</text>
</comment>
<dbReference type="SUPFAM" id="SSF140453">
    <property type="entry name" value="EsxAB dimer-like"/>
    <property type="match status" value="1"/>
</dbReference>
<protein>
    <submittedName>
        <fullName evidence="1">Type VII secretion system (Wss) protein ESAT-6</fullName>
    </submittedName>
</protein>
<gene>
    <name evidence="1" type="ORF">DFR70_12171</name>
</gene>
<sequence length="95" mass="10720">MTDYRVNVPELGRLIDKSAELEKKIEERVAAIEKRIDDLHVDWSGTGAAGHRRAHNERVAAVAEMRAALRTLHDKLRTAHEAYGWVGPANHGMWP</sequence>
<keyword evidence="2" id="KW-1185">Reference proteome</keyword>
<dbReference type="InterPro" id="IPR010310">
    <property type="entry name" value="T7SS_ESAT-6-like"/>
</dbReference>
<dbReference type="RefSeq" id="WP_040736673.1">
    <property type="nucleotide sequence ID" value="NZ_QJKF01000021.1"/>
</dbReference>
<accession>A0A318JUJ8</accession>
<name>A0A318JUJ8_9NOCA</name>
<evidence type="ECO:0000313" key="2">
    <source>
        <dbReference type="Proteomes" id="UP000247569"/>
    </source>
</evidence>
<dbReference type="EMBL" id="QJKF01000021">
    <property type="protein sequence ID" value="PXX55602.1"/>
    <property type="molecule type" value="Genomic_DNA"/>
</dbReference>
<dbReference type="Proteomes" id="UP000247569">
    <property type="component" value="Unassembled WGS sequence"/>
</dbReference>
<dbReference type="AlphaFoldDB" id="A0A318JUJ8"/>